<evidence type="ECO:0000256" key="4">
    <source>
        <dbReference type="ARBA" id="ARBA00022679"/>
    </source>
</evidence>
<dbReference type="PROSITE" id="PS00105">
    <property type="entry name" value="AA_TRANSFER_CLASS_1"/>
    <property type="match status" value="1"/>
</dbReference>
<dbReference type="InterPro" id="IPR004839">
    <property type="entry name" value="Aminotransferase_I/II_large"/>
</dbReference>
<accession>A0ABY6D9E3</accession>
<keyword evidence="5" id="KW-0663">Pyridoxal phosphate</keyword>
<dbReference type="CDD" id="cd00609">
    <property type="entry name" value="AAT_like"/>
    <property type="match status" value="1"/>
</dbReference>
<dbReference type="InterPro" id="IPR015422">
    <property type="entry name" value="PyrdxlP-dep_Trfase_small"/>
</dbReference>
<evidence type="ECO:0000256" key="5">
    <source>
        <dbReference type="ARBA" id="ARBA00022898"/>
    </source>
</evidence>
<evidence type="ECO:0000313" key="10">
    <source>
        <dbReference type="Proteomes" id="UP001064087"/>
    </source>
</evidence>
<dbReference type="InterPro" id="IPR015421">
    <property type="entry name" value="PyrdxlP-dep_Trfase_major"/>
</dbReference>
<evidence type="ECO:0000259" key="8">
    <source>
        <dbReference type="Pfam" id="PF00155"/>
    </source>
</evidence>
<evidence type="ECO:0000256" key="3">
    <source>
        <dbReference type="ARBA" id="ARBA00022576"/>
    </source>
</evidence>
<comment type="cofactor">
    <cofactor evidence="1 7">
        <name>pyridoxal 5'-phosphate</name>
        <dbReference type="ChEBI" id="CHEBI:597326"/>
    </cofactor>
</comment>
<dbReference type="InterPro" id="IPR004838">
    <property type="entry name" value="NHTrfase_class1_PyrdxlP-BS"/>
</dbReference>
<dbReference type="EMBL" id="CP106738">
    <property type="protein sequence ID" value="UXX82767.1"/>
    <property type="molecule type" value="Genomic_DNA"/>
</dbReference>
<evidence type="ECO:0000313" key="9">
    <source>
        <dbReference type="EMBL" id="UXX82767.1"/>
    </source>
</evidence>
<comment type="similarity">
    <text evidence="2 7">Belongs to the class-I pyridoxal-phosphate-dependent aminotransferase family.</text>
</comment>
<keyword evidence="3 7" id="KW-0032">Aminotransferase</keyword>
<dbReference type="Proteomes" id="UP001064087">
    <property type="component" value="Chromosome"/>
</dbReference>
<reference evidence="9" key="1">
    <citation type="submission" date="2022-10" db="EMBL/GenBank/DDBJ databases">
        <title>Roseovarius pelagicus sp. nov., isolated from Arctic seawater.</title>
        <authorList>
            <person name="Hong Y.W."/>
            <person name="Hwang C.Y."/>
        </authorList>
    </citation>
    <scope>NUCLEOTIDE SEQUENCE</scope>
    <source>
        <strain evidence="9">HL-MP18</strain>
    </source>
</reference>
<dbReference type="SUPFAM" id="SSF53383">
    <property type="entry name" value="PLP-dependent transferases"/>
    <property type="match status" value="1"/>
</dbReference>
<evidence type="ECO:0000256" key="1">
    <source>
        <dbReference type="ARBA" id="ARBA00001933"/>
    </source>
</evidence>
<dbReference type="PANTHER" id="PTHR46383:SF1">
    <property type="entry name" value="ASPARTATE AMINOTRANSFERASE"/>
    <property type="match status" value="1"/>
</dbReference>
<organism evidence="9 10">
    <name type="scientific">Roseovarius pelagicus</name>
    <dbReference type="NCBI Taxonomy" id="2980108"/>
    <lineage>
        <taxon>Bacteria</taxon>
        <taxon>Pseudomonadati</taxon>
        <taxon>Pseudomonadota</taxon>
        <taxon>Alphaproteobacteria</taxon>
        <taxon>Rhodobacterales</taxon>
        <taxon>Roseobacteraceae</taxon>
        <taxon>Roseovarius</taxon>
    </lineage>
</organism>
<proteinExistence type="inferred from homology"/>
<dbReference type="PANTHER" id="PTHR46383">
    <property type="entry name" value="ASPARTATE AMINOTRANSFERASE"/>
    <property type="match status" value="1"/>
</dbReference>
<evidence type="ECO:0000256" key="6">
    <source>
        <dbReference type="ARBA" id="ARBA00049185"/>
    </source>
</evidence>
<comment type="catalytic activity">
    <reaction evidence="6">
        <text>L-aspartate + 2-oxoglutarate = oxaloacetate + L-glutamate</text>
        <dbReference type="Rhea" id="RHEA:21824"/>
        <dbReference type="ChEBI" id="CHEBI:16452"/>
        <dbReference type="ChEBI" id="CHEBI:16810"/>
        <dbReference type="ChEBI" id="CHEBI:29985"/>
        <dbReference type="ChEBI" id="CHEBI:29991"/>
        <dbReference type="EC" id="2.6.1.1"/>
    </reaction>
</comment>
<protein>
    <recommendedName>
        <fullName evidence="7">Aminotransferase</fullName>
        <ecNumber evidence="7">2.6.1.-</ecNumber>
    </recommendedName>
</protein>
<dbReference type="RefSeq" id="WP_263047578.1">
    <property type="nucleotide sequence ID" value="NZ_CP106738.1"/>
</dbReference>
<sequence length="404" mass="43615">MTTISGRLSTRMQAVLPSPTIAMSQTANLLRAEGRSIIDLSSGEPDFDTPENICRAAKAAIDNGKTRYTNVDGTTDLKKAIVVKFLRENGLSYRLDQISVGTGGKQVLCNALLATLNDDDEVIIPAPYWVSYPDMVRLAGGVPVLVPCPAEDRFLITANALRDAITPRTKWLILNSPSNPTGAGYSAARLKALADVLLEHPHVMVMTDDMYEHLRFDGWEFATIAAVEPKLMDRVLTVNGVSKAYAMTGWRIGYAGGPVDIIRAMATLQSQSTSNPSAISQAAAVAALDGPQDFLVDRGAVFEQRRDLCLERIRAIDGLDCVTPNGAFYLFPSCEGLIGRTRPDGKRITTDTDVVMYLLEEAGVATVPGSAFGLAPFFRLSFATSTENLEQACDRMATACAKLT</sequence>
<dbReference type="EC" id="2.6.1.-" evidence="7"/>
<name>A0ABY6D9E3_9RHOB</name>
<keyword evidence="10" id="KW-1185">Reference proteome</keyword>
<dbReference type="Pfam" id="PF00155">
    <property type="entry name" value="Aminotran_1_2"/>
    <property type="match status" value="1"/>
</dbReference>
<gene>
    <name evidence="9" type="ORF">N7U68_17030</name>
</gene>
<evidence type="ECO:0000256" key="2">
    <source>
        <dbReference type="ARBA" id="ARBA00007441"/>
    </source>
</evidence>
<dbReference type="InterPro" id="IPR050596">
    <property type="entry name" value="AspAT/PAT-like"/>
</dbReference>
<keyword evidence="4 7" id="KW-0808">Transferase</keyword>
<dbReference type="GO" id="GO:0008483">
    <property type="term" value="F:transaminase activity"/>
    <property type="evidence" value="ECO:0007669"/>
    <property type="project" value="UniProtKB-KW"/>
</dbReference>
<feature type="domain" description="Aminotransferase class I/classII large" evidence="8">
    <location>
        <begin position="36"/>
        <end position="395"/>
    </location>
</feature>
<dbReference type="InterPro" id="IPR015424">
    <property type="entry name" value="PyrdxlP-dep_Trfase"/>
</dbReference>
<evidence type="ECO:0000256" key="7">
    <source>
        <dbReference type="RuleBase" id="RU000481"/>
    </source>
</evidence>
<dbReference type="Gene3D" id="3.40.640.10">
    <property type="entry name" value="Type I PLP-dependent aspartate aminotransferase-like (Major domain)"/>
    <property type="match status" value="1"/>
</dbReference>
<dbReference type="Gene3D" id="3.90.1150.10">
    <property type="entry name" value="Aspartate Aminotransferase, domain 1"/>
    <property type="match status" value="1"/>
</dbReference>